<dbReference type="AlphaFoldDB" id="A0A532V1A7"/>
<dbReference type="EMBL" id="NJBN01000003">
    <property type="protein sequence ID" value="TKJ40995.1"/>
    <property type="molecule type" value="Genomic_DNA"/>
</dbReference>
<evidence type="ECO:0008006" key="3">
    <source>
        <dbReference type="Google" id="ProtNLM"/>
    </source>
</evidence>
<accession>A0A532V1A7</accession>
<sequence>MRLNTIFLTVFLIPLLTFAEDGAERFSQAIQLERGWNLVSWYIWPVGQAGEDIYMDDLFAGTDWFEWSNYSNPTDKVGRFDRSPFPPNDIFYPKYGSVGGIGDPWEWKLTETYPIYMESPAHFWEFINRPEYEPPTSGDLTPDPAWDDFEQVGLTTPHITHWYFISYPLRKQIAVGASETISWLTSIGSNPENPLMIVKDDAGNWYVSDDYWQPSSGPMRESTLKYLMPSKGYFLGFENGNTITGCDWFSDEGATPASVPPDPKVNQNTTSCGSHFQYKSRTHWWYPIQIDTIEVGDSSPQPGDEIAAYDGNICVGAQTFDGIYPIFLAAWMDDIATPDVTDGYYPDNDMTFIWYDLSENQEITFAQPPQIMANQPEVDPYIPTHSGFGQGFYAKRSLTGGIESINQLPQEYKLCQNFPNPFNSSTVIPLELPQRSNVILDFFDACGRKVWTVNAGTYDAGWKNVHIKPMHLASGVYFYRISAEGLERGGEFVDVGKMLLLK</sequence>
<organism evidence="1 2">
    <name type="scientific">candidate division LCP-89 bacterium B3_LCP</name>
    <dbReference type="NCBI Taxonomy" id="2012998"/>
    <lineage>
        <taxon>Bacteria</taxon>
        <taxon>Pseudomonadati</taxon>
        <taxon>Bacteria division LCP-89</taxon>
    </lineage>
</organism>
<evidence type="ECO:0000313" key="2">
    <source>
        <dbReference type="Proteomes" id="UP000319619"/>
    </source>
</evidence>
<protein>
    <recommendedName>
        <fullName evidence="3">Secretion system C-terminal sorting domain-containing protein</fullName>
    </recommendedName>
</protein>
<dbReference type="NCBIfam" id="TIGR04183">
    <property type="entry name" value="Por_Secre_tail"/>
    <property type="match status" value="1"/>
</dbReference>
<dbReference type="InterPro" id="IPR026444">
    <property type="entry name" value="Secre_tail"/>
</dbReference>
<gene>
    <name evidence="1" type="ORF">CEE37_04845</name>
</gene>
<evidence type="ECO:0000313" key="1">
    <source>
        <dbReference type="EMBL" id="TKJ40995.1"/>
    </source>
</evidence>
<reference evidence="1 2" key="1">
    <citation type="submission" date="2017-06" db="EMBL/GenBank/DDBJ databases">
        <title>Novel microbial phyla capable of carbon fixation and sulfur reduction in deep-sea sediments.</title>
        <authorList>
            <person name="Huang J."/>
            <person name="Baker B."/>
            <person name="Wang Y."/>
        </authorList>
    </citation>
    <scope>NUCLEOTIDE SEQUENCE [LARGE SCALE GENOMIC DNA]</scope>
    <source>
        <strain evidence="1">B3_LCP</strain>
    </source>
</reference>
<proteinExistence type="predicted"/>
<comment type="caution">
    <text evidence="1">The sequence shown here is derived from an EMBL/GenBank/DDBJ whole genome shotgun (WGS) entry which is preliminary data.</text>
</comment>
<name>A0A532V1A7_UNCL8</name>
<dbReference type="Proteomes" id="UP000319619">
    <property type="component" value="Unassembled WGS sequence"/>
</dbReference>